<dbReference type="AlphaFoldDB" id="A0A2T4AWX5"/>
<dbReference type="GeneID" id="36602706"/>
<dbReference type="EMBL" id="KZ680365">
    <property type="protein sequence ID" value="PTB61565.1"/>
    <property type="molecule type" value="Genomic_DNA"/>
</dbReference>
<feature type="domain" description="Spondin" evidence="2">
    <location>
        <begin position="1"/>
        <end position="62"/>
    </location>
</feature>
<sequence>MASLCFCTRSEWYEWYKDSERALTADSDSNAAAVAPYSGSGPQNTIRTSADMSPPQLLPLSPWL</sequence>
<evidence type="ECO:0000259" key="2">
    <source>
        <dbReference type="PROSITE" id="PS51020"/>
    </source>
</evidence>
<reference evidence="4" key="1">
    <citation type="submission" date="2016-07" db="EMBL/GenBank/DDBJ databases">
        <title>Multiple horizontal gene transfer events from other fungi enriched the ability of initially mycotrophic Trichoderma (Ascomycota) to feed on dead plant biomass.</title>
        <authorList>
            <consortium name="DOE Joint Genome Institute"/>
            <person name="Atanasova L."/>
            <person name="Chenthamara K."/>
            <person name="Zhang J."/>
            <person name="Grujic M."/>
            <person name="Henrissat B."/>
            <person name="Kuo A."/>
            <person name="Aerts A."/>
            <person name="Salamov A."/>
            <person name="Lipzen A."/>
            <person name="Labutti K."/>
            <person name="Barry K."/>
            <person name="Miao Y."/>
            <person name="Rahimi M.J."/>
            <person name="Shen Q."/>
            <person name="Grigoriev I.V."/>
            <person name="Kubicek C.P."/>
            <person name="Druzhinina I.S."/>
        </authorList>
    </citation>
    <scope>NUCLEOTIDE SEQUENCE [LARGE SCALE GENOMIC DNA]</scope>
    <source>
        <strain evidence="4">TUCIM 6016</strain>
    </source>
</reference>
<protein>
    <recommendedName>
        <fullName evidence="2">Spondin domain-containing protein</fullName>
    </recommendedName>
</protein>
<dbReference type="Proteomes" id="UP000241546">
    <property type="component" value="Unassembled WGS sequence"/>
</dbReference>
<proteinExistence type="predicted"/>
<dbReference type="RefSeq" id="XP_024744885.1">
    <property type="nucleotide sequence ID" value="XM_024894588.1"/>
</dbReference>
<evidence type="ECO:0000313" key="4">
    <source>
        <dbReference type="Proteomes" id="UP000241546"/>
    </source>
</evidence>
<evidence type="ECO:0000256" key="1">
    <source>
        <dbReference type="SAM" id="MobiDB-lite"/>
    </source>
</evidence>
<feature type="compositionally biased region" description="Low complexity" evidence="1">
    <location>
        <begin position="53"/>
        <end position="64"/>
    </location>
</feature>
<accession>A0A2T4AWX5</accession>
<dbReference type="PROSITE" id="PS51020">
    <property type="entry name" value="SPONDIN"/>
    <property type="match status" value="1"/>
</dbReference>
<gene>
    <name evidence="3" type="ORF">BBK36DRAFT_1163866</name>
</gene>
<name>A0A2T4AWX5_9HYPO</name>
<keyword evidence="4" id="KW-1185">Reference proteome</keyword>
<feature type="compositionally biased region" description="Polar residues" evidence="1">
    <location>
        <begin position="40"/>
        <end position="51"/>
    </location>
</feature>
<evidence type="ECO:0000313" key="3">
    <source>
        <dbReference type="EMBL" id="PTB61565.1"/>
    </source>
</evidence>
<feature type="region of interest" description="Disordered" evidence="1">
    <location>
        <begin position="34"/>
        <end position="64"/>
    </location>
</feature>
<organism evidence="3 4">
    <name type="scientific">Trichoderma citrinoviride</name>
    <dbReference type="NCBI Taxonomy" id="58853"/>
    <lineage>
        <taxon>Eukaryota</taxon>
        <taxon>Fungi</taxon>
        <taxon>Dikarya</taxon>
        <taxon>Ascomycota</taxon>
        <taxon>Pezizomycotina</taxon>
        <taxon>Sordariomycetes</taxon>
        <taxon>Hypocreomycetidae</taxon>
        <taxon>Hypocreales</taxon>
        <taxon>Hypocreaceae</taxon>
        <taxon>Trichoderma</taxon>
    </lineage>
</organism>
<dbReference type="InterPro" id="IPR009465">
    <property type="entry name" value="Spondin_N"/>
</dbReference>